<keyword evidence="4" id="KW-1185">Reference proteome</keyword>
<sequence length="244" mass="26924">MNTATSPSARRKQSQILDELRRTLRQSCGSILRILLIVDDMGAFDSLRKILESQIGGMPGSCLVTVSNYAEALSLFGKHAFHGIFSNISILLSNGLGLCAQIRSEDEAFFAANQNAYEVAITTVLHREHILACSLAGVDEIIKQPFHTEDIKRCLFAMTHAHADCDPVHQSSDKAKRLGIQDCHWTARATNKFSTFSSAAADAALLRPFRSVHIEKMLREQTHMSMQKLKALGLGMNVLKDDAL</sequence>
<name>A0A316V4Q9_9BASI</name>
<dbReference type="InterPro" id="IPR011006">
    <property type="entry name" value="CheY-like_superfamily"/>
</dbReference>
<dbReference type="Gene3D" id="3.40.50.2300">
    <property type="match status" value="1"/>
</dbReference>
<comment type="caution">
    <text evidence="1">Lacks conserved residue(s) required for the propagation of feature annotation.</text>
</comment>
<dbReference type="PROSITE" id="PS50110">
    <property type="entry name" value="RESPONSE_REGULATORY"/>
    <property type="match status" value="1"/>
</dbReference>
<evidence type="ECO:0000256" key="1">
    <source>
        <dbReference type="PROSITE-ProRule" id="PRU00169"/>
    </source>
</evidence>
<evidence type="ECO:0000313" key="3">
    <source>
        <dbReference type="EMBL" id="PWN31213.1"/>
    </source>
</evidence>
<dbReference type="AlphaFoldDB" id="A0A316V4Q9"/>
<protein>
    <recommendedName>
        <fullName evidence="2">Response regulatory domain-containing protein</fullName>
    </recommendedName>
</protein>
<evidence type="ECO:0000313" key="4">
    <source>
        <dbReference type="Proteomes" id="UP000245771"/>
    </source>
</evidence>
<proteinExistence type="predicted"/>
<dbReference type="GeneID" id="37023047"/>
<dbReference type="SUPFAM" id="SSF52172">
    <property type="entry name" value="CheY-like"/>
    <property type="match status" value="1"/>
</dbReference>
<dbReference type="RefSeq" id="XP_025351515.1">
    <property type="nucleotide sequence ID" value="XM_025501266.1"/>
</dbReference>
<feature type="domain" description="Response regulatory" evidence="2">
    <location>
        <begin position="33"/>
        <end position="159"/>
    </location>
</feature>
<dbReference type="InterPro" id="IPR001789">
    <property type="entry name" value="Sig_transdc_resp-reg_receiver"/>
</dbReference>
<evidence type="ECO:0000259" key="2">
    <source>
        <dbReference type="PROSITE" id="PS50110"/>
    </source>
</evidence>
<organism evidence="3 4">
    <name type="scientific">Meira miltonrushii</name>
    <dbReference type="NCBI Taxonomy" id="1280837"/>
    <lineage>
        <taxon>Eukaryota</taxon>
        <taxon>Fungi</taxon>
        <taxon>Dikarya</taxon>
        <taxon>Basidiomycota</taxon>
        <taxon>Ustilaginomycotina</taxon>
        <taxon>Exobasidiomycetes</taxon>
        <taxon>Exobasidiales</taxon>
        <taxon>Brachybasidiaceae</taxon>
        <taxon>Meira</taxon>
    </lineage>
</organism>
<dbReference type="Proteomes" id="UP000245771">
    <property type="component" value="Unassembled WGS sequence"/>
</dbReference>
<reference evidence="3 4" key="1">
    <citation type="journal article" date="2018" name="Mol. Biol. Evol.">
        <title>Broad Genomic Sampling Reveals a Smut Pathogenic Ancestry of the Fungal Clade Ustilaginomycotina.</title>
        <authorList>
            <person name="Kijpornyongpan T."/>
            <person name="Mondo S.J."/>
            <person name="Barry K."/>
            <person name="Sandor L."/>
            <person name="Lee J."/>
            <person name="Lipzen A."/>
            <person name="Pangilinan J."/>
            <person name="LaButti K."/>
            <person name="Hainaut M."/>
            <person name="Henrissat B."/>
            <person name="Grigoriev I.V."/>
            <person name="Spatafora J.W."/>
            <person name="Aime M.C."/>
        </authorList>
    </citation>
    <scope>NUCLEOTIDE SEQUENCE [LARGE SCALE GENOMIC DNA]</scope>
    <source>
        <strain evidence="3 4">MCA 3882</strain>
    </source>
</reference>
<accession>A0A316V4Q9</accession>
<dbReference type="EMBL" id="KZ819617">
    <property type="protein sequence ID" value="PWN31213.1"/>
    <property type="molecule type" value="Genomic_DNA"/>
</dbReference>
<gene>
    <name evidence="3" type="ORF">FA14DRAFT_182923</name>
</gene>
<dbReference type="InParanoid" id="A0A316V4Q9"/>
<dbReference type="GO" id="GO:0000160">
    <property type="term" value="P:phosphorelay signal transduction system"/>
    <property type="evidence" value="ECO:0007669"/>
    <property type="project" value="InterPro"/>
</dbReference>